<accession>A0A7G9U8K9</accession>
<dbReference type="PANTHER" id="PTHR48043:SF145">
    <property type="entry name" value="FI06409P-RELATED"/>
    <property type="match status" value="1"/>
</dbReference>
<proteinExistence type="predicted"/>
<evidence type="ECO:0000256" key="2">
    <source>
        <dbReference type="ARBA" id="ARBA00022679"/>
    </source>
</evidence>
<evidence type="ECO:0000256" key="1">
    <source>
        <dbReference type="ARBA" id="ARBA00022676"/>
    </source>
</evidence>
<organism evidence="3">
    <name type="scientific">Pieris brassicae granulosis virus</name>
    <name type="common">PbGV</name>
    <name type="synonym">Pieris brassicae granulovirus</name>
    <dbReference type="NCBI Taxonomy" id="10465"/>
    <lineage>
        <taxon>Viruses</taxon>
        <taxon>Viruses incertae sedis</taxon>
        <taxon>Naldaviricetes</taxon>
        <taxon>Lefavirales</taxon>
        <taxon>Baculoviridae</taxon>
        <taxon>Betabaculovirus</taxon>
        <taxon>Betabaculovirus arrapae</taxon>
    </lineage>
</organism>
<keyword evidence="1" id="KW-0328">Glycosyltransferase</keyword>
<dbReference type="SUPFAM" id="SSF53756">
    <property type="entry name" value="UDP-Glycosyltransferase/glycogen phosphorylase"/>
    <property type="match status" value="1"/>
</dbReference>
<dbReference type="Pfam" id="PF00201">
    <property type="entry name" value="UDPGT"/>
    <property type="match status" value="1"/>
</dbReference>
<dbReference type="GO" id="GO:0008194">
    <property type="term" value="F:UDP-glycosyltransferase activity"/>
    <property type="evidence" value="ECO:0007669"/>
    <property type="project" value="InterPro"/>
</dbReference>
<evidence type="ECO:0000313" key="3">
    <source>
        <dbReference type="EMBL" id="QNN89440.1"/>
    </source>
</evidence>
<reference evidence="3" key="1">
    <citation type="submission" date="2019-11" db="EMBL/GenBank/DDBJ databases">
        <title>Studies on the baculoviruses infecting the caterpillars, Spilarctia obliqua Walker (Erebidae) and Pieris brassicae Linn. (Pieridae) (Insecta: Lepidoptera).</title>
        <authorList>
            <person name="Paul S."/>
            <person name="Arumugaperumal A."/>
            <person name="Sathiya Balasingh Thangapandi E.J.J."/>
            <person name="Sarjubala Devi H."/>
            <person name="Johnson T."/>
            <person name="Maisnam S."/>
            <person name="Krishnavel S."/>
            <person name="Soman Syamala S."/>
            <person name="Ramamoorthy S."/>
            <person name="Karthikeyan R."/>
            <person name="Subburaman C."/>
            <person name="Jeyaprakash R."/>
            <person name="Azhaguchamy M."/>
            <person name="Ramaiyer V."/>
            <person name="Sivasubramaniam S."/>
        </authorList>
    </citation>
    <scope>NUCLEOTIDE SEQUENCE</scope>
    <source>
        <strain evidence="3">Manipur</strain>
    </source>
</reference>
<organismHost>
    <name type="scientific">Pieris brassicae</name>
    <name type="common">White butterfly</name>
    <name type="synonym">Large white butterfly</name>
    <dbReference type="NCBI Taxonomy" id="7116"/>
</organismHost>
<sequence length="180" mass="20793">MNTGVVYNFTKHPNMWRSKFYDHSEYKAKMLEQKLAGEWAMLEQTQEQRLKQLFGDNIPSMSQLKEKVLMLFINVASVYDNDRAVGDNVQYLGGLHLKKPQPITDIELSMFLNSIDIVIYVSFGSIMDVSAMDQNMLSELVRVFNNLPCNVLWRAPDRFVRVSIFHQACSLAIGFRSVIY</sequence>
<name>A0A7G9U8K9_GVPB</name>
<keyword evidence="2" id="KW-0808">Transferase</keyword>
<dbReference type="EMBL" id="MN750554">
    <property type="protein sequence ID" value="QNN89440.1"/>
    <property type="molecule type" value="Genomic_DNA"/>
</dbReference>
<protein>
    <submittedName>
        <fullName evidence="3">Egt</fullName>
    </submittedName>
</protein>
<dbReference type="InterPro" id="IPR002213">
    <property type="entry name" value="UDP_glucos_trans"/>
</dbReference>
<dbReference type="Gene3D" id="3.40.50.2000">
    <property type="entry name" value="Glycogen Phosphorylase B"/>
    <property type="match status" value="1"/>
</dbReference>
<dbReference type="PANTHER" id="PTHR48043">
    <property type="entry name" value="EG:EG0003.4 PROTEIN-RELATED"/>
    <property type="match status" value="1"/>
</dbReference>
<dbReference type="InterPro" id="IPR050271">
    <property type="entry name" value="UDP-glycosyltransferase"/>
</dbReference>